<dbReference type="PANTHER" id="PTHR13063:SF10">
    <property type="entry name" value="NITRIC OXIDE SYNTHASE-INTERACTING PROTEIN"/>
    <property type="match status" value="1"/>
</dbReference>
<dbReference type="SUPFAM" id="SSF57850">
    <property type="entry name" value="RING/U-box"/>
    <property type="match status" value="1"/>
</dbReference>
<evidence type="ECO:0000259" key="6">
    <source>
        <dbReference type="PROSITE" id="PS50089"/>
    </source>
</evidence>
<comment type="similarity">
    <text evidence="2">Belongs to the NOSIP family.</text>
</comment>
<comment type="subcellular location">
    <subcellularLocation>
        <location evidence="1">Nucleus</location>
    </subcellularLocation>
</comment>
<feature type="compositionally biased region" description="Basic and acidic residues" evidence="5">
    <location>
        <begin position="166"/>
        <end position="192"/>
    </location>
</feature>
<accession>A0ABN7J6R9</accession>
<dbReference type="PANTHER" id="PTHR13063">
    <property type="entry name" value="ENOS INTERACTING PROTEIN"/>
    <property type="match status" value="1"/>
</dbReference>
<evidence type="ECO:0000256" key="1">
    <source>
        <dbReference type="ARBA" id="ARBA00004123"/>
    </source>
</evidence>
<evidence type="ECO:0000256" key="3">
    <source>
        <dbReference type="ARBA" id="ARBA00023242"/>
    </source>
</evidence>
<organism evidence="7 8">
    <name type="scientific">Tilletia caries</name>
    <name type="common">wheat bunt fungus</name>
    <dbReference type="NCBI Taxonomy" id="13290"/>
    <lineage>
        <taxon>Eukaryota</taxon>
        <taxon>Fungi</taxon>
        <taxon>Dikarya</taxon>
        <taxon>Basidiomycota</taxon>
        <taxon>Ustilaginomycotina</taxon>
        <taxon>Exobasidiomycetes</taxon>
        <taxon>Tilletiales</taxon>
        <taxon>Tilletiaceae</taxon>
        <taxon>Tilletia</taxon>
    </lineage>
</organism>
<evidence type="ECO:0000313" key="8">
    <source>
        <dbReference type="Proteomes" id="UP000836402"/>
    </source>
</evidence>
<feature type="region of interest" description="Disordered" evidence="5">
    <location>
        <begin position="148"/>
        <end position="192"/>
    </location>
</feature>
<dbReference type="Pfam" id="PF15906">
    <property type="entry name" value="zf-NOSIP"/>
    <property type="match status" value="1"/>
</dbReference>
<dbReference type="Proteomes" id="UP000836402">
    <property type="component" value="Unassembled WGS sequence"/>
</dbReference>
<dbReference type="InterPro" id="IPR013083">
    <property type="entry name" value="Znf_RING/FYVE/PHD"/>
</dbReference>
<dbReference type="InterPro" id="IPR031790">
    <property type="entry name" value="Znf-NOSIP"/>
</dbReference>
<dbReference type="InterPro" id="IPR016818">
    <property type="entry name" value="NOSIP"/>
</dbReference>
<dbReference type="EMBL" id="CAJHJG010005257">
    <property type="protein sequence ID" value="CAD6948752.1"/>
    <property type="molecule type" value="Genomic_DNA"/>
</dbReference>
<evidence type="ECO:0000256" key="2">
    <source>
        <dbReference type="ARBA" id="ARBA00008126"/>
    </source>
</evidence>
<protein>
    <recommendedName>
        <fullName evidence="6">RING-type domain-containing protein</fullName>
    </recommendedName>
</protein>
<comment type="caution">
    <text evidence="7">The sequence shown here is derived from an EMBL/GenBank/DDBJ whole genome shotgun (WGS) entry which is preliminary data.</text>
</comment>
<reference evidence="7" key="1">
    <citation type="submission" date="2020-10" db="EMBL/GenBank/DDBJ databases">
        <authorList>
            <person name="Sedaghatjoo S."/>
        </authorList>
    </citation>
    <scope>NUCLEOTIDE SEQUENCE</scope>
    <source>
        <strain evidence="7">AZH3</strain>
    </source>
</reference>
<feature type="domain" description="RING-type" evidence="6">
    <location>
        <begin position="319"/>
        <end position="386"/>
    </location>
</feature>
<evidence type="ECO:0000256" key="5">
    <source>
        <dbReference type="SAM" id="MobiDB-lite"/>
    </source>
</evidence>
<proteinExistence type="inferred from homology"/>
<evidence type="ECO:0000313" key="7">
    <source>
        <dbReference type="EMBL" id="CAD6948752.1"/>
    </source>
</evidence>
<feature type="region of interest" description="Disordered" evidence="5">
    <location>
        <begin position="1"/>
        <end position="37"/>
    </location>
</feature>
<keyword evidence="3" id="KW-0539">Nucleus</keyword>
<keyword evidence="4" id="KW-0479">Metal-binding</keyword>
<sequence>MPMDGHWTTSNQKDGFSSGKHTTRENAGAMPRHSKRNTAGANFTYAERSMTRDLWGSKSSRLSAHSLRAFDMCCLCLAAARNPAVCNEGHLFCKECILDSLLQQSKDITAQKAYLAHLDTEEQAARERAREQARARILRQFEAEQTGVRRREDVEGGSSSLSGRIIEGERERRERSENKRREDVAESSKRKEEELALTLKRKATDDGVPKVGGAGLSILPDVIASKLRQVEDSALAEIEAEQRDARRSKLPAFWLPSLTPSEVEGRPKDIKLHTLCRAGSEKGHKLKMKNLIDVKFARLQDGDKADGPAKGNDKGQAICPSCKKGLSNSSNLFVVRSCGDVICSRCVDTILKPSFPSNAAGADGSKAATAKKTDAEAGTSSCPACDKPLASSTSLDLAILALDREGTGFAAAGNAEAKKQGTAFQG</sequence>
<keyword evidence="8" id="KW-1185">Reference proteome</keyword>
<keyword evidence="4" id="KW-0862">Zinc</keyword>
<gene>
    <name evidence="7" type="ORF">JKIAZH3_G9558</name>
</gene>
<dbReference type="Gene3D" id="3.30.40.10">
    <property type="entry name" value="Zinc/RING finger domain, C3HC4 (zinc finger)"/>
    <property type="match status" value="2"/>
</dbReference>
<dbReference type="InterPro" id="IPR001841">
    <property type="entry name" value="Znf_RING"/>
</dbReference>
<keyword evidence="4" id="KW-0863">Zinc-finger</keyword>
<dbReference type="PROSITE" id="PS50089">
    <property type="entry name" value="ZF_RING_2"/>
    <property type="match status" value="1"/>
</dbReference>
<evidence type="ECO:0000256" key="4">
    <source>
        <dbReference type="PROSITE-ProRule" id="PRU00175"/>
    </source>
</evidence>
<name>A0ABN7J6R9_9BASI</name>